<dbReference type="EMBL" id="PQFF01000028">
    <property type="protein sequence ID" value="RHZ87781.1"/>
    <property type="molecule type" value="Genomic_DNA"/>
</dbReference>
<dbReference type="AlphaFoldDB" id="A0A397JIF2"/>
<comment type="caution">
    <text evidence="2">The sequence shown here is derived from an EMBL/GenBank/DDBJ whole genome shotgun (WGS) entry which is preliminary data.</text>
</comment>
<feature type="region of interest" description="Disordered" evidence="1">
    <location>
        <begin position="64"/>
        <end position="96"/>
    </location>
</feature>
<proteinExistence type="predicted"/>
<keyword evidence="3" id="KW-1185">Reference proteome</keyword>
<dbReference type="Proteomes" id="UP000266861">
    <property type="component" value="Unassembled WGS sequence"/>
</dbReference>
<reference evidence="2 3" key="1">
    <citation type="submission" date="2018-08" db="EMBL/GenBank/DDBJ databases">
        <title>Genome and evolution of the arbuscular mycorrhizal fungus Diversispora epigaea (formerly Glomus versiforme) and its bacterial endosymbionts.</title>
        <authorList>
            <person name="Sun X."/>
            <person name="Fei Z."/>
            <person name="Harrison M."/>
        </authorList>
    </citation>
    <scope>NUCLEOTIDE SEQUENCE [LARGE SCALE GENOMIC DNA]</scope>
    <source>
        <strain evidence="2 3">IT104</strain>
    </source>
</reference>
<name>A0A397JIF2_9GLOM</name>
<protein>
    <submittedName>
        <fullName evidence="2">Uncharacterized protein</fullName>
    </submittedName>
</protein>
<evidence type="ECO:0000313" key="2">
    <source>
        <dbReference type="EMBL" id="RHZ87781.1"/>
    </source>
</evidence>
<gene>
    <name evidence="2" type="ORF">Glove_30g16</name>
</gene>
<sequence>MFVVVILFQHLKNFVSIILVQKINVILDLIQILKNIECRNRKNQYQPISISTVLNIIVNQTSDTSSEYDTADDGSPGSKDPQNVNPGPNTQIPKSEILPNQNMEKWNFIET</sequence>
<accession>A0A397JIF2</accession>
<organism evidence="2 3">
    <name type="scientific">Diversispora epigaea</name>
    <dbReference type="NCBI Taxonomy" id="1348612"/>
    <lineage>
        <taxon>Eukaryota</taxon>
        <taxon>Fungi</taxon>
        <taxon>Fungi incertae sedis</taxon>
        <taxon>Mucoromycota</taxon>
        <taxon>Glomeromycotina</taxon>
        <taxon>Glomeromycetes</taxon>
        <taxon>Diversisporales</taxon>
        <taxon>Diversisporaceae</taxon>
        <taxon>Diversispora</taxon>
    </lineage>
</organism>
<feature type="compositionally biased region" description="Polar residues" evidence="1">
    <location>
        <begin position="80"/>
        <end position="96"/>
    </location>
</feature>
<evidence type="ECO:0000313" key="3">
    <source>
        <dbReference type="Proteomes" id="UP000266861"/>
    </source>
</evidence>
<evidence type="ECO:0000256" key="1">
    <source>
        <dbReference type="SAM" id="MobiDB-lite"/>
    </source>
</evidence>